<keyword evidence="1" id="KW-0732">Signal</keyword>
<dbReference type="Proteomes" id="UP000324748">
    <property type="component" value="Unassembled WGS sequence"/>
</dbReference>
<feature type="chain" id="PRO_5022769028" evidence="1">
    <location>
        <begin position="26"/>
        <end position="219"/>
    </location>
</feature>
<evidence type="ECO:0000313" key="2">
    <source>
        <dbReference type="EMBL" id="KAA1078234.1"/>
    </source>
</evidence>
<dbReference type="OrthoDB" id="10284846at2759"/>
<feature type="signal peptide" evidence="1">
    <location>
        <begin position="1"/>
        <end position="25"/>
    </location>
</feature>
<accession>A0A5B0MQC5</accession>
<gene>
    <name evidence="2" type="ORF">PGT21_031380</name>
</gene>
<sequence length="219" mass="25027">MVVFLNFLKILVLLTLILFQWSTTGQCMDLIESVKTNRKTGPIQSVGTEPTLTIERIRNEGKHSGGKDSRHPVIENLMEPLQKEKEHWAIVEQSISKIPQLREGSTIQARDKLMGSSDGNQRLINLINEEFGTLHRNIKNFRRVILQPQNKFSRKLETIYEKIVLSVENEVRFLGGDELCISLPDPKAEGHPIKSEIFEDSDSNPMEPDFVKVFDSKDD</sequence>
<name>A0A5B0MQC5_PUCGR</name>
<evidence type="ECO:0000256" key="1">
    <source>
        <dbReference type="SAM" id="SignalP"/>
    </source>
</evidence>
<reference evidence="2 3" key="1">
    <citation type="submission" date="2019-05" db="EMBL/GenBank/DDBJ databases">
        <title>Emergence of the Ug99 lineage of the wheat stem rust pathogen through somatic hybridization.</title>
        <authorList>
            <person name="Li F."/>
            <person name="Upadhyaya N.M."/>
            <person name="Sperschneider J."/>
            <person name="Matny O."/>
            <person name="Nguyen-Phuc H."/>
            <person name="Mago R."/>
            <person name="Raley C."/>
            <person name="Miller M.E."/>
            <person name="Silverstein K.A.T."/>
            <person name="Henningsen E."/>
            <person name="Hirsch C.D."/>
            <person name="Visser B."/>
            <person name="Pretorius Z.A."/>
            <person name="Steffenson B.J."/>
            <person name="Schwessinger B."/>
            <person name="Dodds P.N."/>
            <person name="Figueroa M."/>
        </authorList>
    </citation>
    <scope>NUCLEOTIDE SEQUENCE [LARGE SCALE GENOMIC DNA]</scope>
    <source>
        <strain evidence="2">21-0</strain>
    </source>
</reference>
<comment type="caution">
    <text evidence="2">The sequence shown here is derived from an EMBL/GenBank/DDBJ whole genome shotgun (WGS) entry which is preliminary data.</text>
</comment>
<proteinExistence type="predicted"/>
<dbReference type="EMBL" id="VSWC01000144">
    <property type="protein sequence ID" value="KAA1078234.1"/>
    <property type="molecule type" value="Genomic_DNA"/>
</dbReference>
<dbReference type="AlphaFoldDB" id="A0A5B0MQC5"/>
<protein>
    <submittedName>
        <fullName evidence="2">Uncharacterized protein</fullName>
    </submittedName>
</protein>
<keyword evidence="3" id="KW-1185">Reference proteome</keyword>
<evidence type="ECO:0000313" key="3">
    <source>
        <dbReference type="Proteomes" id="UP000324748"/>
    </source>
</evidence>
<organism evidence="2 3">
    <name type="scientific">Puccinia graminis f. sp. tritici</name>
    <dbReference type="NCBI Taxonomy" id="56615"/>
    <lineage>
        <taxon>Eukaryota</taxon>
        <taxon>Fungi</taxon>
        <taxon>Dikarya</taxon>
        <taxon>Basidiomycota</taxon>
        <taxon>Pucciniomycotina</taxon>
        <taxon>Pucciniomycetes</taxon>
        <taxon>Pucciniales</taxon>
        <taxon>Pucciniaceae</taxon>
        <taxon>Puccinia</taxon>
    </lineage>
</organism>